<keyword evidence="8" id="KW-0276">Fatty acid metabolism</keyword>
<evidence type="ECO:0000256" key="5">
    <source>
        <dbReference type="ARBA" id="ARBA00022516"/>
    </source>
</evidence>
<comment type="pathway">
    <text evidence="2">Lipid metabolism; fatty acid biosynthesis.</text>
</comment>
<dbReference type="PANTHER" id="PTHR10556:SF28">
    <property type="entry name" value="VERY-LONG-CHAIN ENOYL-COA REDUCTASE"/>
    <property type="match status" value="1"/>
</dbReference>
<name>A0ABN7SU97_OIKDI</name>
<dbReference type="Gene3D" id="3.10.20.90">
    <property type="entry name" value="Phosphatidylinositol 3-kinase Catalytic Subunit, Chain A, domain 1"/>
    <property type="match status" value="1"/>
</dbReference>
<keyword evidence="11" id="KW-0560">Oxidoreductase</keyword>
<dbReference type="Pfam" id="PF02544">
    <property type="entry name" value="Steroid_dh"/>
    <property type="match status" value="1"/>
</dbReference>
<keyword evidence="19" id="KW-1185">Reference proteome</keyword>
<feature type="transmembrane region" description="Helical" evidence="15">
    <location>
        <begin position="163"/>
        <end position="183"/>
    </location>
</feature>
<accession>A0ABN7SU97</accession>
<dbReference type="EMBL" id="OU015566">
    <property type="protein sequence ID" value="CAG5107890.1"/>
    <property type="molecule type" value="Genomic_DNA"/>
</dbReference>
<evidence type="ECO:0000313" key="18">
    <source>
        <dbReference type="EMBL" id="CAG5107890.1"/>
    </source>
</evidence>
<evidence type="ECO:0000259" key="16">
    <source>
        <dbReference type="Pfam" id="PF02544"/>
    </source>
</evidence>
<keyword evidence="12" id="KW-0443">Lipid metabolism</keyword>
<evidence type="ECO:0000256" key="12">
    <source>
        <dbReference type="ARBA" id="ARBA00023098"/>
    </source>
</evidence>
<evidence type="ECO:0000256" key="8">
    <source>
        <dbReference type="ARBA" id="ARBA00022832"/>
    </source>
</evidence>
<evidence type="ECO:0000259" key="17">
    <source>
        <dbReference type="Pfam" id="PF21696"/>
    </source>
</evidence>
<evidence type="ECO:0000256" key="11">
    <source>
        <dbReference type="ARBA" id="ARBA00023002"/>
    </source>
</evidence>
<keyword evidence="9" id="KW-0521">NADP</keyword>
<evidence type="ECO:0000256" key="1">
    <source>
        <dbReference type="ARBA" id="ARBA00004477"/>
    </source>
</evidence>
<dbReference type="EC" id="1.3.1.93" evidence="4"/>
<evidence type="ECO:0000256" key="6">
    <source>
        <dbReference type="ARBA" id="ARBA00022692"/>
    </source>
</evidence>
<keyword evidence="13 15" id="KW-0472">Membrane</keyword>
<sequence>MGLSVEVEDARSGRIIANVDRLQSHATIADVKARIAEKHSKYYVERISLRLDKKGKSLKDNEQLQNLGIDGKLYFKDLGPQIGWSTVFLAEYAGPLFIYLLFYIRPEIIYGAGAADKPMDQVVKYAAACHSFHYAKRLLETIFVHRFSNSTMPIRNLFKNCTYYWGFAAFMAYFINHPLYTAPSAQQTKFALIAFLICEFGNFSIHILLKNLRPPGTRDRKIPMPDANPMTLLYHFVSCPNYTYEVGAWISFGIMTQCLAVMIFMFCGLAQMTIWAQGKHRRYKSEFKAYPRGRTAIIPYII</sequence>
<dbReference type="InterPro" id="IPR049127">
    <property type="entry name" value="TECR-like_N"/>
</dbReference>
<dbReference type="Proteomes" id="UP001158576">
    <property type="component" value="Chromosome 1"/>
</dbReference>
<gene>
    <name evidence="18" type="ORF">OKIOD_LOCUS12304</name>
</gene>
<dbReference type="InterPro" id="IPR001104">
    <property type="entry name" value="3-oxo-5_a-steroid_4-DH_C"/>
</dbReference>
<evidence type="ECO:0000256" key="7">
    <source>
        <dbReference type="ARBA" id="ARBA00022824"/>
    </source>
</evidence>
<keyword evidence="6 15" id="KW-0812">Transmembrane</keyword>
<evidence type="ECO:0000256" key="9">
    <source>
        <dbReference type="ARBA" id="ARBA00022857"/>
    </source>
</evidence>
<evidence type="ECO:0000313" key="19">
    <source>
        <dbReference type="Proteomes" id="UP001158576"/>
    </source>
</evidence>
<organism evidence="18 19">
    <name type="scientific">Oikopleura dioica</name>
    <name type="common">Tunicate</name>
    <dbReference type="NCBI Taxonomy" id="34765"/>
    <lineage>
        <taxon>Eukaryota</taxon>
        <taxon>Metazoa</taxon>
        <taxon>Chordata</taxon>
        <taxon>Tunicata</taxon>
        <taxon>Appendicularia</taxon>
        <taxon>Copelata</taxon>
        <taxon>Oikopleuridae</taxon>
        <taxon>Oikopleura</taxon>
    </lineage>
</organism>
<evidence type="ECO:0000256" key="15">
    <source>
        <dbReference type="SAM" id="Phobius"/>
    </source>
</evidence>
<comment type="similarity">
    <text evidence="3">Belongs to the steroid 5-alpha reductase family.</text>
</comment>
<evidence type="ECO:0000256" key="2">
    <source>
        <dbReference type="ARBA" id="ARBA00005194"/>
    </source>
</evidence>
<feature type="transmembrane region" description="Helical" evidence="15">
    <location>
        <begin position="248"/>
        <end position="275"/>
    </location>
</feature>
<dbReference type="PANTHER" id="PTHR10556">
    <property type="entry name" value="3-OXO-5-ALPHA-STEROID 4-DEHYDROGENASE"/>
    <property type="match status" value="1"/>
</dbReference>
<dbReference type="Gene3D" id="1.20.120.1630">
    <property type="match status" value="1"/>
</dbReference>
<dbReference type="InterPro" id="IPR029071">
    <property type="entry name" value="Ubiquitin-like_domsf"/>
</dbReference>
<dbReference type="SUPFAM" id="SSF54236">
    <property type="entry name" value="Ubiquitin-like"/>
    <property type="match status" value="1"/>
</dbReference>
<proteinExistence type="inferred from homology"/>
<evidence type="ECO:0000256" key="10">
    <source>
        <dbReference type="ARBA" id="ARBA00022989"/>
    </source>
</evidence>
<evidence type="ECO:0000256" key="4">
    <source>
        <dbReference type="ARBA" id="ARBA00012530"/>
    </source>
</evidence>
<keyword evidence="14" id="KW-0275">Fatty acid biosynthesis</keyword>
<comment type="subcellular location">
    <subcellularLocation>
        <location evidence="1">Endoplasmic reticulum membrane</location>
        <topology evidence="1">Multi-pass membrane protein</topology>
    </subcellularLocation>
</comment>
<feature type="transmembrane region" description="Helical" evidence="15">
    <location>
        <begin position="190"/>
        <end position="209"/>
    </location>
</feature>
<evidence type="ECO:0000256" key="13">
    <source>
        <dbReference type="ARBA" id="ARBA00023136"/>
    </source>
</evidence>
<reference evidence="18 19" key="1">
    <citation type="submission" date="2021-04" db="EMBL/GenBank/DDBJ databases">
        <authorList>
            <person name="Bliznina A."/>
        </authorList>
    </citation>
    <scope>NUCLEOTIDE SEQUENCE [LARGE SCALE GENOMIC DNA]</scope>
</reference>
<dbReference type="Pfam" id="PF21696">
    <property type="entry name" value="TECR_N"/>
    <property type="match status" value="1"/>
</dbReference>
<evidence type="ECO:0000256" key="14">
    <source>
        <dbReference type="ARBA" id="ARBA00023160"/>
    </source>
</evidence>
<keyword evidence="10 15" id="KW-1133">Transmembrane helix</keyword>
<feature type="domain" description="3-oxo-5-alpha-steroid 4-dehydrogenase C-terminal" evidence="16">
    <location>
        <begin position="151"/>
        <end position="301"/>
    </location>
</feature>
<evidence type="ECO:0000256" key="3">
    <source>
        <dbReference type="ARBA" id="ARBA00007742"/>
    </source>
</evidence>
<protein>
    <recommendedName>
        <fullName evidence="4">very-long-chain enoyl-CoA reductase</fullName>
        <ecNumber evidence="4">1.3.1.93</ecNumber>
    </recommendedName>
</protein>
<keyword evidence="5" id="KW-0444">Lipid biosynthesis</keyword>
<dbReference type="InterPro" id="IPR039357">
    <property type="entry name" value="SRD5A/TECR"/>
</dbReference>
<dbReference type="CDD" id="cd01801">
    <property type="entry name" value="Ubl_TECR_like"/>
    <property type="match status" value="1"/>
</dbReference>
<keyword evidence="7" id="KW-0256">Endoplasmic reticulum</keyword>
<feature type="domain" description="TECR-like N-terminal" evidence="17">
    <location>
        <begin position="4"/>
        <end position="77"/>
    </location>
</feature>